<dbReference type="InterPro" id="IPR008271">
    <property type="entry name" value="Ser/Thr_kinase_AS"/>
</dbReference>
<dbReference type="CDD" id="cd14014">
    <property type="entry name" value="STKc_PknB_like"/>
    <property type="match status" value="1"/>
</dbReference>
<dbReference type="Gene3D" id="1.10.510.10">
    <property type="entry name" value="Transferase(Phosphotransferase) domain 1"/>
    <property type="match status" value="1"/>
</dbReference>
<reference evidence="10 11" key="1">
    <citation type="submission" date="2017-04" db="EMBL/GenBank/DDBJ databases">
        <authorList>
            <person name="Afonso C.L."/>
            <person name="Miller P.J."/>
            <person name="Scott M.A."/>
            <person name="Spackman E."/>
            <person name="Goraichik I."/>
            <person name="Dimitrov K.M."/>
            <person name="Suarez D.L."/>
            <person name="Swayne D.E."/>
        </authorList>
    </citation>
    <scope>NUCLEOTIDE SEQUENCE [LARGE SCALE GENOMIC DNA]</scope>
    <source>
        <strain evidence="10 11">DSM 43828</strain>
    </source>
</reference>
<dbReference type="FunFam" id="1.10.510.10:FF:000021">
    <property type="entry name" value="Serine/threonine protein kinase"/>
    <property type="match status" value="1"/>
</dbReference>
<keyword evidence="2 10" id="KW-0723">Serine/threonine-protein kinase</keyword>
<gene>
    <name evidence="10" type="ORF">SAMN05661093_00093</name>
</gene>
<keyword evidence="6" id="KW-0067">ATP-binding</keyword>
<organism evidence="10 11">
    <name type="scientific">Kibdelosporangium aridum</name>
    <dbReference type="NCBI Taxonomy" id="2030"/>
    <lineage>
        <taxon>Bacteria</taxon>
        <taxon>Bacillati</taxon>
        <taxon>Actinomycetota</taxon>
        <taxon>Actinomycetes</taxon>
        <taxon>Pseudonocardiales</taxon>
        <taxon>Pseudonocardiaceae</taxon>
        <taxon>Kibdelosporangium</taxon>
    </lineage>
</organism>
<protein>
    <recommendedName>
        <fullName evidence="1">non-specific serine/threonine protein kinase</fullName>
        <ecNumber evidence="1">2.7.11.1</ecNumber>
    </recommendedName>
</protein>
<feature type="transmembrane region" description="Helical" evidence="8">
    <location>
        <begin position="296"/>
        <end position="317"/>
    </location>
</feature>
<evidence type="ECO:0000256" key="7">
    <source>
        <dbReference type="SAM" id="MobiDB-lite"/>
    </source>
</evidence>
<dbReference type="SUPFAM" id="SSF56112">
    <property type="entry name" value="Protein kinase-like (PK-like)"/>
    <property type="match status" value="1"/>
</dbReference>
<dbReference type="SMART" id="SM00220">
    <property type="entry name" value="S_TKc"/>
    <property type="match status" value="1"/>
</dbReference>
<dbReference type="PANTHER" id="PTHR43289">
    <property type="entry name" value="MITOGEN-ACTIVATED PROTEIN KINASE KINASE KINASE 20-RELATED"/>
    <property type="match status" value="1"/>
</dbReference>
<keyword evidence="11" id="KW-1185">Reference proteome</keyword>
<dbReference type="InterPro" id="IPR011009">
    <property type="entry name" value="Kinase-like_dom_sf"/>
</dbReference>
<dbReference type="PANTHER" id="PTHR43289:SF6">
    <property type="entry name" value="SERINE_THREONINE-PROTEIN KINASE NEKL-3"/>
    <property type="match status" value="1"/>
</dbReference>
<evidence type="ECO:0000259" key="9">
    <source>
        <dbReference type="PROSITE" id="PS50011"/>
    </source>
</evidence>
<evidence type="ECO:0000313" key="11">
    <source>
        <dbReference type="Proteomes" id="UP000192674"/>
    </source>
</evidence>
<evidence type="ECO:0000256" key="2">
    <source>
        <dbReference type="ARBA" id="ARBA00022527"/>
    </source>
</evidence>
<keyword evidence="3" id="KW-0808">Transferase</keyword>
<proteinExistence type="predicted"/>
<keyword evidence="5 10" id="KW-0418">Kinase</keyword>
<evidence type="ECO:0000256" key="5">
    <source>
        <dbReference type="ARBA" id="ARBA00022777"/>
    </source>
</evidence>
<name>A0A1W1ZHW5_KIBAR</name>
<evidence type="ECO:0000256" key="3">
    <source>
        <dbReference type="ARBA" id="ARBA00022679"/>
    </source>
</evidence>
<dbReference type="GO" id="GO:0005524">
    <property type="term" value="F:ATP binding"/>
    <property type="evidence" value="ECO:0007669"/>
    <property type="project" value="UniProtKB-KW"/>
</dbReference>
<dbReference type="EMBL" id="FWXV01000001">
    <property type="protein sequence ID" value="SMC47967.1"/>
    <property type="molecule type" value="Genomic_DNA"/>
</dbReference>
<dbReference type="Gene3D" id="3.30.200.20">
    <property type="entry name" value="Phosphorylase Kinase, domain 1"/>
    <property type="match status" value="1"/>
</dbReference>
<dbReference type="AlphaFoldDB" id="A0A1W1ZHW5"/>
<dbReference type="EC" id="2.7.11.1" evidence="1"/>
<evidence type="ECO:0000256" key="4">
    <source>
        <dbReference type="ARBA" id="ARBA00022741"/>
    </source>
</evidence>
<keyword evidence="8" id="KW-0812">Transmembrane</keyword>
<sequence length="451" mass="48402">MMPHVGWQFGPYRVEELIARGGMGEVHRAYDVQHDRYVALKLLTDRGADDEEFRKRFKREAHAAARLREPHVIPIHAYGEIDGRLYLDMRLVEGKNLSRVLADDGPMSPAAAVAIIGQVAAALDAAHAEGLIHRDVKPSNVILQGDFAYLVDFGIARPLTANTDITGSGEALGTLGYMAPERFGSGPVDHRVDVYALACMLFQCLTGDKPFTAENPLAVIFAHANVDPPKPSERRSGVPTGLDRVVAKGMAKNPAERYASAGELASAARKAMHTESTKRLPAVPVVPPPVKRRRPYWMIVAAAVLLLGIAAAAVWLWPKGSTTGNRQPTAPPTTTTATTVPSGPGGLAAPDNPPCDGAHIVIVGSAVTEANYASDLRQFLTAHPGAKYLHAPSTGCSSLRTHLDDTEIYSVYYGPFTDKESACAKRNSVGGDSFVRRLDNTSSSDRAVSCR</sequence>
<evidence type="ECO:0000256" key="1">
    <source>
        <dbReference type="ARBA" id="ARBA00012513"/>
    </source>
</evidence>
<feature type="domain" description="Protein kinase" evidence="9">
    <location>
        <begin position="12"/>
        <end position="272"/>
    </location>
</feature>
<dbReference type="InterPro" id="IPR000719">
    <property type="entry name" value="Prot_kinase_dom"/>
</dbReference>
<accession>A0A1W1ZHW5</accession>
<dbReference type="Proteomes" id="UP000192674">
    <property type="component" value="Unassembled WGS sequence"/>
</dbReference>
<dbReference type="PROSITE" id="PS50011">
    <property type="entry name" value="PROTEIN_KINASE_DOM"/>
    <property type="match status" value="1"/>
</dbReference>
<feature type="region of interest" description="Disordered" evidence="7">
    <location>
        <begin position="322"/>
        <end position="351"/>
    </location>
</feature>
<evidence type="ECO:0000256" key="8">
    <source>
        <dbReference type="SAM" id="Phobius"/>
    </source>
</evidence>
<keyword evidence="8" id="KW-1133">Transmembrane helix</keyword>
<dbReference type="PROSITE" id="PS00108">
    <property type="entry name" value="PROTEIN_KINASE_ST"/>
    <property type="match status" value="1"/>
</dbReference>
<dbReference type="Pfam" id="PF00069">
    <property type="entry name" value="Pkinase"/>
    <property type="match status" value="1"/>
</dbReference>
<keyword evidence="8" id="KW-0472">Membrane</keyword>
<keyword evidence="4" id="KW-0547">Nucleotide-binding</keyword>
<evidence type="ECO:0000256" key="6">
    <source>
        <dbReference type="ARBA" id="ARBA00022840"/>
    </source>
</evidence>
<evidence type="ECO:0000313" key="10">
    <source>
        <dbReference type="EMBL" id="SMC47967.1"/>
    </source>
</evidence>
<dbReference type="GO" id="GO:0004674">
    <property type="term" value="F:protein serine/threonine kinase activity"/>
    <property type="evidence" value="ECO:0007669"/>
    <property type="project" value="UniProtKB-KW"/>
</dbReference>